<dbReference type="AlphaFoldDB" id="A0A2W5VMR7"/>
<organism evidence="4 5">
    <name type="scientific">Caulobacter segnis</name>
    <dbReference type="NCBI Taxonomy" id="88688"/>
    <lineage>
        <taxon>Bacteria</taxon>
        <taxon>Pseudomonadati</taxon>
        <taxon>Pseudomonadota</taxon>
        <taxon>Alphaproteobacteria</taxon>
        <taxon>Caulobacterales</taxon>
        <taxon>Caulobacteraceae</taxon>
        <taxon>Caulobacter</taxon>
    </lineage>
</organism>
<dbReference type="InterPro" id="IPR029058">
    <property type="entry name" value="AB_hydrolase_fold"/>
</dbReference>
<dbReference type="InterPro" id="IPR011042">
    <property type="entry name" value="6-blade_b-propeller_TolB-like"/>
</dbReference>
<evidence type="ECO:0000313" key="4">
    <source>
        <dbReference type="EMBL" id="PZR36645.1"/>
    </source>
</evidence>
<gene>
    <name evidence="4" type="ORF">DI526_02785</name>
</gene>
<dbReference type="InterPro" id="IPR001375">
    <property type="entry name" value="Peptidase_S9_cat"/>
</dbReference>
<dbReference type="PANTHER" id="PTHR42776">
    <property type="entry name" value="SERINE PEPTIDASE S9 FAMILY MEMBER"/>
    <property type="match status" value="1"/>
</dbReference>
<dbReference type="Gene3D" id="3.40.50.1820">
    <property type="entry name" value="alpha/beta hydrolase"/>
    <property type="match status" value="1"/>
</dbReference>
<dbReference type="GO" id="GO:0004252">
    <property type="term" value="F:serine-type endopeptidase activity"/>
    <property type="evidence" value="ECO:0007669"/>
    <property type="project" value="TreeGrafter"/>
</dbReference>
<dbReference type="SUPFAM" id="SSF82171">
    <property type="entry name" value="DPP6 N-terminal domain-like"/>
    <property type="match status" value="1"/>
</dbReference>
<dbReference type="SUPFAM" id="SSF53474">
    <property type="entry name" value="alpha/beta-Hydrolases"/>
    <property type="match status" value="1"/>
</dbReference>
<evidence type="ECO:0000259" key="3">
    <source>
        <dbReference type="Pfam" id="PF00326"/>
    </source>
</evidence>
<keyword evidence="1" id="KW-0378">Hydrolase</keyword>
<protein>
    <recommendedName>
        <fullName evidence="3">Peptidase S9 prolyl oligopeptidase catalytic domain-containing protein</fullName>
    </recommendedName>
</protein>
<feature type="region of interest" description="Disordered" evidence="2">
    <location>
        <begin position="796"/>
        <end position="816"/>
    </location>
</feature>
<evidence type="ECO:0000256" key="1">
    <source>
        <dbReference type="ARBA" id="ARBA00022801"/>
    </source>
</evidence>
<proteinExistence type="predicted"/>
<reference evidence="4 5" key="1">
    <citation type="submission" date="2017-08" db="EMBL/GenBank/DDBJ databases">
        <title>Infants hospitalized years apart are colonized by the same room-sourced microbial strains.</title>
        <authorList>
            <person name="Brooks B."/>
            <person name="Olm M.R."/>
            <person name="Firek B.A."/>
            <person name="Baker R."/>
            <person name="Thomas B.C."/>
            <person name="Morowitz M.J."/>
            <person name="Banfield J.F."/>
        </authorList>
    </citation>
    <scope>NUCLEOTIDE SEQUENCE [LARGE SCALE GENOMIC DNA]</scope>
    <source>
        <strain evidence="4">S2_003_000_R2_4</strain>
    </source>
</reference>
<dbReference type="GO" id="GO:0006508">
    <property type="term" value="P:proteolysis"/>
    <property type="evidence" value="ECO:0007669"/>
    <property type="project" value="InterPro"/>
</dbReference>
<dbReference type="Proteomes" id="UP000249393">
    <property type="component" value="Unassembled WGS sequence"/>
</dbReference>
<dbReference type="RefSeq" id="WP_304273828.1">
    <property type="nucleotide sequence ID" value="NZ_QFQZ01000005.1"/>
</dbReference>
<name>A0A2W5VMR7_9CAUL</name>
<dbReference type="PANTHER" id="PTHR42776:SF27">
    <property type="entry name" value="DIPEPTIDYL PEPTIDASE FAMILY MEMBER 6"/>
    <property type="match status" value="1"/>
</dbReference>
<feature type="domain" description="Peptidase S9 prolyl oligopeptidase catalytic" evidence="3">
    <location>
        <begin position="614"/>
        <end position="792"/>
    </location>
</feature>
<sequence>MRFSAGLALACALAAGQGKADGRPFTMNDQLALEDFGRVAFSPDGRWLIAERYGPFKDAPNFDHEAYGHQGGSRLLITDVQAGGAPRNLLAEDPKAGDTFGEFSPDGARVLVFRLKDHRREVGVAVMATGEVTWSGLTADPEIWTAQARWRNDHQVVVIARPPDAPSMLLGGGWQTQARTQAAWAASSRGDYSGVTLGAGRYARVNPGPADYALALFDVEQRQARVLAHGAFLDMLISPDRKTVALSREAELTAPEDGGVIRLSYPHRRRRLLLVDLDTGSTARPCPACDLAQNMWAWSPDSKTIVAAARDQPGFNATYGYWRLGADGKATPLASQLRVGLVSAGNMAVPTGQTVWLGPDPVVLAQPEGSKRFDWWRLTVKGPINLTASFEPPLGTALAADAKGVLISTASGLVRLPPQGAPRVLAPPTVQWQPARLLPGQAATLLLADQDGRGRLVSTAGTEGLAAAPPKEAGLRAFSSKGDAAAVLKDEHGVKTLTLYRPRTRSRALVTINAGLAEVQFSRPLAVKHSGKSGEALTSWLYLPADHKAGDDRPIVVVPYTGERYDQPPAYFMPGSVFPTVNVQLLVAQGYAVIAPSLPVAPAAEPADGLADAILGVVDSARAQYPGLSDTRLALWGQSFGGWSALMAGSQSPRFKALVATAPATDLTTFHSALRPVALAVPEVAMSLTNMAGWAEGGQGRMGAPPWGAPERYARNSPLLHADTITAPVLLAYGDMDFDTTQVTAMFMSLSRQGKDVELLYYRGENHQIIGPANVRDLYQRAFAFLADALGSASGPDTTIAPARTSGVAVESRPSQ</sequence>
<accession>A0A2W5VMR7</accession>
<dbReference type="Gene3D" id="2.120.10.30">
    <property type="entry name" value="TolB, C-terminal domain"/>
    <property type="match status" value="1"/>
</dbReference>
<comment type="caution">
    <text evidence="4">The sequence shown here is derived from an EMBL/GenBank/DDBJ whole genome shotgun (WGS) entry which is preliminary data.</text>
</comment>
<dbReference type="Pfam" id="PF00326">
    <property type="entry name" value="Peptidase_S9"/>
    <property type="match status" value="1"/>
</dbReference>
<evidence type="ECO:0000256" key="2">
    <source>
        <dbReference type="SAM" id="MobiDB-lite"/>
    </source>
</evidence>
<evidence type="ECO:0000313" key="5">
    <source>
        <dbReference type="Proteomes" id="UP000249393"/>
    </source>
</evidence>
<dbReference type="EMBL" id="QFQZ01000005">
    <property type="protein sequence ID" value="PZR36645.1"/>
    <property type="molecule type" value="Genomic_DNA"/>
</dbReference>